<name>A0ABU3DGI5_9RHOB</name>
<dbReference type="PRINTS" id="PR00081">
    <property type="entry name" value="GDHRDH"/>
</dbReference>
<comment type="similarity">
    <text evidence="1 2">Belongs to the short-chain dehydrogenases/reductases (SDR) family.</text>
</comment>
<dbReference type="PRINTS" id="PR00080">
    <property type="entry name" value="SDRFAMILY"/>
</dbReference>
<dbReference type="PANTHER" id="PTHR42879">
    <property type="entry name" value="3-OXOACYL-(ACYL-CARRIER-PROTEIN) REDUCTASE"/>
    <property type="match status" value="1"/>
</dbReference>
<organism evidence="3 4">
    <name type="scientific">Tropicimonas omnivorans</name>
    <dbReference type="NCBI Taxonomy" id="3075590"/>
    <lineage>
        <taxon>Bacteria</taxon>
        <taxon>Pseudomonadati</taxon>
        <taxon>Pseudomonadota</taxon>
        <taxon>Alphaproteobacteria</taxon>
        <taxon>Rhodobacterales</taxon>
        <taxon>Roseobacteraceae</taxon>
        <taxon>Tropicimonas</taxon>
    </lineage>
</organism>
<sequence>MTRPDTPRALVTGGNRGIGRAIAAALIAEGCAVTITARDPAAGEAAAEALGCDWMRADVAEPETLHGLIDMPFDILVNNAGILPEGSLLDNPEGFVDAMAVMVTGPFLLIRALAPGMGRRGWGRIVNLSSSMGSFASGLSGPNGYGIAKAALNALTHVLPRDLPEGVKINAMDPGWVATRMGGEHAPGDPEDAAAEAVRLALLPEDGPTGGFWRHGYRAEW</sequence>
<dbReference type="InterPro" id="IPR036291">
    <property type="entry name" value="NAD(P)-bd_dom_sf"/>
</dbReference>
<accession>A0ABU3DGI5</accession>
<dbReference type="RefSeq" id="WP_311690719.1">
    <property type="nucleotide sequence ID" value="NZ_JAVRHL010000002.1"/>
</dbReference>
<evidence type="ECO:0000313" key="3">
    <source>
        <dbReference type="EMBL" id="MDT0682809.1"/>
    </source>
</evidence>
<comment type="caution">
    <text evidence="3">The sequence shown here is derived from an EMBL/GenBank/DDBJ whole genome shotgun (WGS) entry which is preliminary data.</text>
</comment>
<dbReference type="Pfam" id="PF00106">
    <property type="entry name" value="adh_short"/>
    <property type="match status" value="1"/>
</dbReference>
<dbReference type="InterPro" id="IPR002347">
    <property type="entry name" value="SDR_fam"/>
</dbReference>
<dbReference type="InterPro" id="IPR050259">
    <property type="entry name" value="SDR"/>
</dbReference>
<evidence type="ECO:0000256" key="1">
    <source>
        <dbReference type="ARBA" id="ARBA00006484"/>
    </source>
</evidence>
<evidence type="ECO:0000256" key="2">
    <source>
        <dbReference type="RuleBase" id="RU000363"/>
    </source>
</evidence>
<evidence type="ECO:0000313" key="4">
    <source>
        <dbReference type="Proteomes" id="UP001265259"/>
    </source>
</evidence>
<dbReference type="Gene3D" id="3.40.50.720">
    <property type="entry name" value="NAD(P)-binding Rossmann-like Domain"/>
    <property type="match status" value="1"/>
</dbReference>
<proteinExistence type="inferred from homology"/>
<protein>
    <submittedName>
        <fullName evidence="3">SDR family NAD(P)-dependent oxidoreductase</fullName>
    </submittedName>
</protein>
<dbReference type="SUPFAM" id="SSF51735">
    <property type="entry name" value="NAD(P)-binding Rossmann-fold domains"/>
    <property type="match status" value="1"/>
</dbReference>
<keyword evidence="4" id="KW-1185">Reference proteome</keyword>
<gene>
    <name evidence="3" type="ORF">RM543_08940</name>
</gene>
<reference evidence="3 4" key="1">
    <citation type="submission" date="2023-09" db="EMBL/GenBank/DDBJ databases">
        <authorList>
            <person name="Rey-Velasco X."/>
        </authorList>
    </citation>
    <scope>NUCLEOTIDE SEQUENCE [LARGE SCALE GENOMIC DNA]</scope>
    <source>
        <strain evidence="3 4">F158</strain>
    </source>
</reference>
<dbReference type="Proteomes" id="UP001265259">
    <property type="component" value="Unassembled WGS sequence"/>
</dbReference>
<dbReference type="EMBL" id="JAVRHL010000002">
    <property type="protein sequence ID" value="MDT0682809.1"/>
    <property type="molecule type" value="Genomic_DNA"/>
</dbReference>